<evidence type="ECO:0000256" key="6">
    <source>
        <dbReference type="ARBA" id="ARBA00023098"/>
    </source>
</evidence>
<name>A0A936NCU6_9ACTN</name>
<dbReference type="SUPFAM" id="SSF56214">
    <property type="entry name" value="4'-phosphopantetheinyl transferase"/>
    <property type="match status" value="1"/>
</dbReference>
<evidence type="ECO:0000256" key="4">
    <source>
        <dbReference type="ARBA" id="ARBA00022832"/>
    </source>
</evidence>
<keyword evidence="7 8" id="KW-0275">Fatty acid biosynthesis</keyword>
<keyword evidence="8" id="KW-0963">Cytoplasm</keyword>
<feature type="region of interest" description="Disordered" evidence="9">
    <location>
        <begin position="1"/>
        <end position="30"/>
    </location>
</feature>
<evidence type="ECO:0000256" key="2">
    <source>
        <dbReference type="ARBA" id="ARBA00022679"/>
    </source>
</evidence>
<comment type="function">
    <text evidence="8">Transfers the 4'-phosphopantetheine moiety from coenzyme A to a Ser of acyl-carrier-protein.</text>
</comment>
<dbReference type="GO" id="GO:0005737">
    <property type="term" value="C:cytoplasm"/>
    <property type="evidence" value="ECO:0007669"/>
    <property type="project" value="UniProtKB-SubCell"/>
</dbReference>
<dbReference type="NCBIfam" id="TIGR00516">
    <property type="entry name" value="acpS"/>
    <property type="match status" value="1"/>
</dbReference>
<evidence type="ECO:0000256" key="1">
    <source>
        <dbReference type="ARBA" id="ARBA00022516"/>
    </source>
</evidence>
<keyword evidence="3 8" id="KW-0479">Metal-binding</keyword>
<dbReference type="Pfam" id="PF01648">
    <property type="entry name" value="ACPS"/>
    <property type="match status" value="1"/>
</dbReference>
<keyword evidence="1 8" id="KW-0444">Lipid biosynthesis</keyword>
<sequence length="181" mass="18085">MPERIPAVDADPGGDGHDNADEGAASSQPRLDGVHGAVSVHFGGGVPANAVAVGIDAVDVQRLAVVLERTPAMRERCFTTTELVDAATGGDEIGHLGICFAAKEAVAKALGCGLGPVGFHDIELHRSESGAPALSLNGAAVPLAEAAGIASWLVSATHTDTVAQTVVIALDATSGARPAAR</sequence>
<comment type="similarity">
    <text evidence="8">Belongs to the P-Pant transferase superfamily. AcpS family.</text>
</comment>
<keyword evidence="2 8" id="KW-0808">Transferase</keyword>
<dbReference type="Proteomes" id="UP000727993">
    <property type="component" value="Unassembled WGS sequence"/>
</dbReference>
<dbReference type="InterPro" id="IPR002582">
    <property type="entry name" value="ACPS"/>
</dbReference>
<dbReference type="InterPro" id="IPR004568">
    <property type="entry name" value="Ppantetheine-prot_Trfase_dom"/>
</dbReference>
<reference evidence="11 12" key="1">
    <citation type="submission" date="2020-10" db="EMBL/GenBank/DDBJ databases">
        <title>Connecting structure to function with the recovery of over 1000 high-quality activated sludge metagenome-assembled genomes encoding full-length rRNA genes using long-read sequencing.</title>
        <authorList>
            <person name="Singleton C.M."/>
            <person name="Petriglieri F."/>
            <person name="Kristensen J.M."/>
            <person name="Kirkegaard R.H."/>
            <person name="Michaelsen T.Y."/>
            <person name="Andersen M.H."/>
            <person name="Karst S.M."/>
            <person name="Dueholm M.S."/>
            <person name="Nielsen P.H."/>
            <person name="Albertsen M."/>
        </authorList>
    </citation>
    <scope>NUCLEOTIDE SEQUENCE [LARGE SCALE GENOMIC DNA]</scope>
    <source>
        <strain evidence="11">Lyne_18-Q3-R50-59_MAXAC.006</strain>
    </source>
</reference>
<protein>
    <recommendedName>
        <fullName evidence="8">Holo-[acyl-carrier-protein] synthase</fullName>
        <shortName evidence="8">Holo-ACP synthase</shortName>
        <ecNumber evidence="8">2.7.8.7</ecNumber>
    </recommendedName>
    <alternativeName>
        <fullName evidence="8">4'-phosphopantetheinyl transferase AcpS</fullName>
    </alternativeName>
</protein>
<keyword evidence="6 8" id="KW-0443">Lipid metabolism</keyword>
<dbReference type="InterPro" id="IPR008278">
    <property type="entry name" value="4-PPantetheinyl_Trfase_dom"/>
</dbReference>
<dbReference type="GO" id="GO:0008897">
    <property type="term" value="F:holo-[acyl-carrier-protein] synthase activity"/>
    <property type="evidence" value="ECO:0007669"/>
    <property type="project" value="UniProtKB-UniRule"/>
</dbReference>
<evidence type="ECO:0000259" key="10">
    <source>
        <dbReference type="Pfam" id="PF01648"/>
    </source>
</evidence>
<comment type="subcellular location">
    <subcellularLocation>
        <location evidence="8">Cytoplasm</location>
    </subcellularLocation>
</comment>
<dbReference type="NCBIfam" id="TIGR00556">
    <property type="entry name" value="pantethn_trn"/>
    <property type="match status" value="1"/>
</dbReference>
<comment type="cofactor">
    <cofactor evidence="8">
        <name>Mg(2+)</name>
        <dbReference type="ChEBI" id="CHEBI:18420"/>
    </cofactor>
</comment>
<evidence type="ECO:0000256" key="8">
    <source>
        <dbReference type="HAMAP-Rule" id="MF_00101"/>
    </source>
</evidence>
<accession>A0A936NCU6</accession>
<keyword evidence="5 8" id="KW-0460">Magnesium</keyword>
<evidence type="ECO:0000256" key="9">
    <source>
        <dbReference type="SAM" id="MobiDB-lite"/>
    </source>
</evidence>
<evidence type="ECO:0000256" key="7">
    <source>
        <dbReference type="ARBA" id="ARBA00023160"/>
    </source>
</evidence>
<feature type="binding site" evidence="8">
    <location>
        <position position="104"/>
    </location>
    <ligand>
        <name>Mg(2+)</name>
        <dbReference type="ChEBI" id="CHEBI:18420"/>
    </ligand>
</feature>
<gene>
    <name evidence="8 11" type="primary">acpS</name>
    <name evidence="11" type="ORF">IPN02_11055</name>
</gene>
<evidence type="ECO:0000256" key="3">
    <source>
        <dbReference type="ARBA" id="ARBA00022723"/>
    </source>
</evidence>
<evidence type="ECO:0000313" key="11">
    <source>
        <dbReference type="EMBL" id="MBK9297346.1"/>
    </source>
</evidence>
<proteinExistence type="inferred from homology"/>
<feature type="binding site" evidence="8">
    <location>
        <position position="56"/>
    </location>
    <ligand>
        <name>Mg(2+)</name>
        <dbReference type="ChEBI" id="CHEBI:18420"/>
    </ligand>
</feature>
<dbReference type="EC" id="2.7.8.7" evidence="8"/>
<evidence type="ECO:0000256" key="5">
    <source>
        <dbReference type="ARBA" id="ARBA00022842"/>
    </source>
</evidence>
<dbReference type="HAMAP" id="MF_00101">
    <property type="entry name" value="AcpS"/>
    <property type="match status" value="1"/>
</dbReference>
<comment type="catalytic activity">
    <reaction evidence="8">
        <text>apo-[ACP] + CoA = holo-[ACP] + adenosine 3',5'-bisphosphate + H(+)</text>
        <dbReference type="Rhea" id="RHEA:12068"/>
        <dbReference type="Rhea" id="RHEA-COMP:9685"/>
        <dbReference type="Rhea" id="RHEA-COMP:9690"/>
        <dbReference type="ChEBI" id="CHEBI:15378"/>
        <dbReference type="ChEBI" id="CHEBI:29999"/>
        <dbReference type="ChEBI" id="CHEBI:57287"/>
        <dbReference type="ChEBI" id="CHEBI:58343"/>
        <dbReference type="ChEBI" id="CHEBI:64479"/>
        <dbReference type="EC" id="2.7.8.7"/>
    </reaction>
</comment>
<feature type="domain" description="4'-phosphopantetheinyl transferase" evidence="10">
    <location>
        <begin position="52"/>
        <end position="144"/>
    </location>
</feature>
<dbReference type="Gene3D" id="3.90.470.20">
    <property type="entry name" value="4'-phosphopantetheinyl transferase domain"/>
    <property type="match status" value="1"/>
</dbReference>
<comment type="caution">
    <text evidence="11">The sequence shown here is derived from an EMBL/GenBank/DDBJ whole genome shotgun (WGS) entry which is preliminary data.</text>
</comment>
<dbReference type="InterPro" id="IPR037143">
    <property type="entry name" value="4-PPantetheinyl_Trfase_dom_sf"/>
</dbReference>
<evidence type="ECO:0000313" key="12">
    <source>
        <dbReference type="Proteomes" id="UP000727993"/>
    </source>
</evidence>
<keyword evidence="4 8" id="KW-0276">Fatty acid metabolism</keyword>
<dbReference type="GO" id="GO:0006633">
    <property type="term" value="P:fatty acid biosynthetic process"/>
    <property type="evidence" value="ECO:0007669"/>
    <property type="project" value="UniProtKB-UniRule"/>
</dbReference>
<dbReference type="EMBL" id="JADJZA010000007">
    <property type="protein sequence ID" value="MBK9297346.1"/>
    <property type="molecule type" value="Genomic_DNA"/>
</dbReference>
<dbReference type="GO" id="GO:0000287">
    <property type="term" value="F:magnesium ion binding"/>
    <property type="evidence" value="ECO:0007669"/>
    <property type="project" value="UniProtKB-UniRule"/>
</dbReference>
<dbReference type="AlphaFoldDB" id="A0A936NCU6"/>
<organism evidence="11 12">
    <name type="scientific">Candidatus Neomicrothrix subdominans</name>
    <dbReference type="NCBI Taxonomy" id="2954438"/>
    <lineage>
        <taxon>Bacteria</taxon>
        <taxon>Bacillati</taxon>
        <taxon>Actinomycetota</taxon>
        <taxon>Acidimicrobiia</taxon>
        <taxon>Acidimicrobiales</taxon>
        <taxon>Microthrixaceae</taxon>
        <taxon>Candidatus Neomicrothrix</taxon>
    </lineage>
</organism>